<evidence type="ECO:0000313" key="3">
    <source>
        <dbReference type="Proteomes" id="UP000032452"/>
    </source>
</evidence>
<protein>
    <submittedName>
        <fullName evidence="2">Uncharacterized protein</fullName>
    </submittedName>
</protein>
<accession>A0A0D8ZWG7</accession>
<feature type="signal peptide" evidence="1">
    <location>
        <begin position="1"/>
        <end position="23"/>
    </location>
</feature>
<feature type="chain" id="PRO_5002337636" evidence="1">
    <location>
        <begin position="24"/>
        <end position="631"/>
    </location>
</feature>
<dbReference type="STRING" id="1618023.UH38_03295"/>
<dbReference type="Proteomes" id="UP000032452">
    <property type="component" value="Unassembled WGS sequence"/>
</dbReference>
<reference evidence="2 3" key="1">
    <citation type="submission" date="2015-02" db="EMBL/GenBank/DDBJ databases">
        <title>Draft genome of a novel marine cyanobacterium (Chroococcales) isolated from South Atlantic Ocean.</title>
        <authorList>
            <person name="Rigonato J."/>
            <person name="Alvarenga D.O."/>
            <person name="Branco L.H."/>
            <person name="Varani A.M."/>
            <person name="Brandini F.P."/>
            <person name="Fiore M.F."/>
        </authorList>
    </citation>
    <scope>NUCLEOTIDE SEQUENCE [LARGE SCALE GENOMIC DNA]</scope>
    <source>
        <strain evidence="2 3">CENA595</strain>
    </source>
</reference>
<dbReference type="NCBIfam" id="NF041940">
    <property type="entry name" value="choice_anch_X"/>
    <property type="match status" value="1"/>
</dbReference>
<proteinExistence type="predicted"/>
<dbReference type="OrthoDB" id="564496at2"/>
<evidence type="ECO:0000256" key="1">
    <source>
        <dbReference type="SAM" id="SignalP"/>
    </source>
</evidence>
<name>A0A0D8ZWG7_9CYAN</name>
<gene>
    <name evidence="2" type="ORF">UH38_03295</name>
</gene>
<dbReference type="PATRIC" id="fig|1618023.3.peg.5138"/>
<keyword evidence="1" id="KW-0732">Signal</keyword>
<dbReference type="RefSeq" id="WP_045053196.1">
    <property type="nucleotide sequence ID" value="NZ_CAWMDP010000059.1"/>
</dbReference>
<dbReference type="EMBL" id="JYON01000002">
    <property type="protein sequence ID" value="KJH73100.1"/>
    <property type="molecule type" value="Genomic_DNA"/>
</dbReference>
<organism evidence="2 3">
    <name type="scientific">Aliterella atlantica CENA595</name>
    <dbReference type="NCBI Taxonomy" id="1618023"/>
    <lineage>
        <taxon>Bacteria</taxon>
        <taxon>Bacillati</taxon>
        <taxon>Cyanobacteriota</taxon>
        <taxon>Cyanophyceae</taxon>
        <taxon>Chroococcidiopsidales</taxon>
        <taxon>Aliterellaceae</taxon>
        <taxon>Aliterella</taxon>
    </lineage>
</organism>
<comment type="caution">
    <text evidence="2">The sequence shown here is derived from an EMBL/GenBank/DDBJ whole genome shotgun (WGS) entry which is preliminary data.</text>
</comment>
<evidence type="ECO:0000313" key="2">
    <source>
        <dbReference type="EMBL" id="KJH73100.1"/>
    </source>
</evidence>
<dbReference type="AlphaFoldDB" id="A0A0D8ZWG7"/>
<sequence>MHNFKRLGLLLALSVLAAVPVVAQSTSPSSSSQQEVVNFNLIAQVNRFHLLTPTVPTLTQTIDIDDTNEVTLGFGSPSKTLKIELISPSGQRFSSGNINSAGVKSSIFPDPADPNTKGANYLFVLTRPQAGKWTYVITETVPLIKNRGVLMDMFSSSPVRAGMMSTNFNNRANSDVFLSLTVADGQNILKNPSIKATVAKVGDSSFPEATVNFHDDGANGDATAGDGLFTASFKSAVPGEFQAFADITGTTSRGSSFGRNAYTTFKVNPDIAHFVGSFTNRGIDPEGDGLFNEIGISPNIQVLEAGKYDVQVTLTASNGESITAHKLFDLTTGGANPEVTFKSEEIKEFLKVNGAYIVSKAIIRSYNDLSVALDRAYNLGNTQPYQISQLQREAIEASGTGSAVGVDTNGNGKFDYLDVNIATNLLRDGYYNWSASLVDQNNNQIALASGSDSLSAGNASVKLRFNGVAIGSSKANSPYYVKNLIVYGGGQSLRLSDALTINNFTASQFEGFVSPDNEPPKLSVSVTPNILYPPNHQMVEIKVNTTVSDNIDPNPAVSLVSITSNEGQNVKGDGNTATDIKVTPDGRVFLRAERSGTGTGRVYTLTYKASDAAGNISQATAEVKVPHNKAK</sequence>
<keyword evidence="3" id="KW-1185">Reference proteome</keyword>